<dbReference type="PANTHER" id="PTHR10622:SF11">
    <property type="entry name" value="HET-DOMAIN-CONTAINING PROTEIN"/>
    <property type="match status" value="1"/>
</dbReference>
<keyword evidence="4" id="KW-1185">Reference proteome</keyword>
<dbReference type="SUPFAM" id="SSF48452">
    <property type="entry name" value="TPR-like"/>
    <property type="match status" value="1"/>
</dbReference>
<accession>A0AAE0K1X1</accession>
<name>A0AAE0K1X1_9PEZI</name>
<organism evidence="3 4">
    <name type="scientific">Podospora didyma</name>
    <dbReference type="NCBI Taxonomy" id="330526"/>
    <lineage>
        <taxon>Eukaryota</taxon>
        <taxon>Fungi</taxon>
        <taxon>Dikarya</taxon>
        <taxon>Ascomycota</taxon>
        <taxon>Pezizomycotina</taxon>
        <taxon>Sordariomycetes</taxon>
        <taxon>Sordariomycetidae</taxon>
        <taxon>Sordariales</taxon>
        <taxon>Podosporaceae</taxon>
        <taxon>Podospora</taxon>
    </lineage>
</organism>
<feature type="domain" description="Heterokaryon incompatibility" evidence="2">
    <location>
        <begin position="34"/>
        <end position="125"/>
    </location>
</feature>
<comment type="caution">
    <text evidence="3">The sequence shown here is derived from an EMBL/GenBank/DDBJ whole genome shotgun (WGS) entry which is preliminary data.</text>
</comment>
<proteinExistence type="predicted"/>
<dbReference type="Pfam" id="PF06985">
    <property type="entry name" value="HET"/>
    <property type="match status" value="1"/>
</dbReference>
<dbReference type="Gene3D" id="1.25.40.10">
    <property type="entry name" value="Tetratricopeptide repeat domain"/>
    <property type="match status" value="2"/>
</dbReference>
<dbReference type="Proteomes" id="UP001285441">
    <property type="component" value="Unassembled WGS sequence"/>
</dbReference>
<dbReference type="EMBL" id="JAULSW010000011">
    <property type="protein sequence ID" value="KAK3367985.1"/>
    <property type="molecule type" value="Genomic_DNA"/>
</dbReference>
<dbReference type="AlphaFoldDB" id="A0AAE0K1X1"/>
<dbReference type="InterPro" id="IPR011990">
    <property type="entry name" value="TPR-like_helical_dom_sf"/>
</dbReference>
<dbReference type="InterPro" id="IPR027417">
    <property type="entry name" value="P-loop_NTPase"/>
</dbReference>
<feature type="coiled-coil region" evidence="1">
    <location>
        <begin position="241"/>
        <end position="294"/>
    </location>
</feature>
<gene>
    <name evidence="3" type="ORF">B0H63DRAFT_565821</name>
</gene>
<reference evidence="3" key="2">
    <citation type="submission" date="2023-06" db="EMBL/GenBank/DDBJ databases">
        <authorList>
            <consortium name="Lawrence Berkeley National Laboratory"/>
            <person name="Haridas S."/>
            <person name="Hensen N."/>
            <person name="Bonometti L."/>
            <person name="Westerberg I."/>
            <person name="Brannstrom I.O."/>
            <person name="Guillou S."/>
            <person name="Cros-Aarteil S."/>
            <person name="Calhoun S."/>
            <person name="Kuo A."/>
            <person name="Mondo S."/>
            <person name="Pangilinan J."/>
            <person name="Riley R."/>
            <person name="LaButti K."/>
            <person name="Andreopoulos B."/>
            <person name="Lipzen A."/>
            <person name="Chen C."/>
            <person name="Yanf M."/>
            <person name="Daum C."/>
            <person name="Ng V."/>
            <person name="Clum A."/>
            <person name="Steindorff A."/>
            <person name="Ohm R."/>
            <person name="Martin F."/>
            <person name="Silar P."/>
            <person name="Natvig D."/>
            <person name="Lalanne C."/>
            <person name="Gautier V."/>
            <person name="Ament-velasquez S.L."/>
            <person name="Kruys A."/>
            <person name="Hutchinson M.I."/>
            <person name="Powell A.J."/>
            <person name="Barry K."/>
            <person name="Miller A.N."/>
            <person name="Grigoriev I.V."/>
            <person name="Debuchy R."/>
            <person name="Gladieux P."/>
            <person name="Thoren M.H."/>
            <person name="Johannesson H."/>
        </authorList>
    </citation>
    <scope>NUCLEOTIDE SEQUENCE</scope>
    <source>
        <strain evidence="3">CBS 232.78</strain>
    </source>
</reference>
<dbReference type="Pfam" id="PF13374">
    <property type="entry name" value="TPR_10"/>
    <property type="match status" value="1"/>
</dbReference>
<evidence type="ECO:0000313" key="4">
    <source>
        <dbReference type="Proteomes" id="UP001285441"/>
    </source>
</evidence>
<dbReference type="InterPro" id="IPR010730">
    <property type="entry name" value="HET"/>
</dbReference>
<reference evidence="3" key="1">
    <citation type="journal article" date="2023" name="Mol. Phylogenet. Evol.">
        <title>Genome-scale phylogeny and comparative genomics of the fungal order Sordariales.</title>
        <authorList>
            <person name="Hensen N."/>
            <person name="Bonometti L."/>
            <person name="Westerberg I."/>
            <person name="Brannstrom I.O."/>
            <person name="Guillou S."/>
            <person name="Cros-Aarteil S."/>
            <person name="Calhoun S."/>
            <person name="Haridas S."/>
            <person name="Kuo A."/>
            <person name="Mondo S."/>
            <person name="Pangilinan J."/>
            <person name="Riley R."/>
            <person name="LaButti K."/>
            <person name="Andreopoulos B."/>
            <person name="Lipzen A."/>
            <person name="Chen C."/>
            <person name="Yan M."/>
            <person name="Daum C."/>
            <person name="Ng V."/>
            <person name="Clum A."/>
            <person name="Steindorff A."/>
            <person name="Ohm R.A."/>
            <person name="Martin F."/>
            <person name="Silar P."/>
            <person name="Natvig D.O."/>
            <person name="Lalanne C."/>
            <person name="Gautier V."/>
            <person name="Ament-Velasquez S.L."/>
            <person name="Kruys A."/>
            <person name="Hutchinson M.I."/>
            <person name="Powell A.J."/>
            <person name="Barry K."/>
            <person name="Miller A.N."/>
            <person name="Grigoriev I.V."/>
            <person name="Debuchy R."/>
            <person name="Gladieux P."/>
            <person name="Hiltunen Thoren M."/>
            <person name="Johannesson H."/>
        </authorList>
    </citation>
    <scope>NUCLEOTIDE SEQUENCE</scope>
    <source>
        <strain evidence="3">CBS 232.78</strain>
    </source>
</reference>
<evidence type="ECO:0000259" key="2">
    <source>
        <dbReference type="Pfam" id="PF06985"/>
    </source>
</evidence>
<protein>
    <submittedName>
        <fullName evidence="3">Heterokaryon incompatibility protein-domain-containing protein</fullName>
    </submittedName>
</protein>
<keyword evidence="1" id="KW-0175">Coiled coil</keyword>
<dbReference type="Gene3D" id="3.40.50.300">
    <property type="entry name" value="P-loop containing nucleotide triphosphate hydrolases"/>
    <property type="match status" value="1"/>
</dbReference>
<dbReference type="Pfam" id="PF13424">
    <property type="entry name" value="TPR_12"/>
    <property type="match status" value="1"/>
</dbReference>
<evidence type="ECO:0000313" key="3">
    <source>
        <dbReference type="EMBL" id="KAK3367985.1"/>
    </source>
</evidence>
<dbReference type="PANTHER" id="PTHR10622">
    <property type="entry name" value="HET DOMAIN-CONTAINING PROTEIN"/>
    <property type="match status" value="1"/>
</dbReference>
<sequence length="1182" mass="134425">MRLLQCDNVGRLLYDDNGKVSLTSFMPYQKIPPYAILSHTWGPDNEEVIYKDLADGTGSAKGGFRKLDFCAHQTHRHNLKYFWVDSCCIDKTSSQELQESIASMFSWYRKAAQCFVYLTDVAAPSTPPEIDRMITGTFWEPEFCASRWFTRGWTLQELIAPASVKFFALDGTFLGDKQSLQKLVQEITGIATEALDGTRPLADFSVKERFKWAETRQTTREEDWAYCLIGIFEVSITLRYAEGKQNAIDRLNEAIHKVERRIANRKRAEREKAAQRLRRELHQHMRALHERNKRETIRFAVIAILVFSLLSIYLRHFDTRLKTPLTPKGHFIVPYAPEVGLVKRSYTLNQMKTEFGYNRWSSAPRAHKRLWLYGPSGAGKTQIALEYAHWLHKTHPEVSVFWVDASSAYSFRQSYSSIMEQCQDKGNGDPLWMGKKCLQRYDSGPWLMVINYADNENVFFDLSVITGAETAREKVELNASYIPESDDGAILVTTRNRVPDSTLTQNMRQIEIPRLDKREAFALLSAKLSSTKFRQAHLTSQARDISTLFQRLEYHSLAIATAAAFIREYAISVHEYIQRLDESAQENAILLSPESNIAGISPAVSTVMAETLWLTFAQIQSRYPIALDLLSFMSFLSRHRIPRALLLHYLHHKSNTFGPAPLENAISALKAFSLIVEDQSGSFHLQRLVQLFTQKWLANKGSLLDDRRHAISTVIERYDMIQSQAAACGAYVPHLQAILGLIDQVPDHNDTLRAVTIHHLGVCFHAQRSWKDTEVLLLQAAEIWEQGERSDYGNMLYSVGADKLATVYIHQGRLDEAEERSMQGIETASKLPETEHIKPPTLLPNLQVTLGTICSRQGQWDKGNKLLLGALQALTEELGEEHSQTLAAMCALASAYAQQDRHDNGAEPLWAKVFKIRSEALGEEDPETLESMHGLATSWWAMGRHKDAFDLMRRCGTTRLRVLGCPRQREQYRRIAFGSFCGATTDTGVVRPRNPFSPTFYHRAPLSASIEFLGPTRNSDIRLINVESLELEEFFGDDIPLYAILSHTWGKEEWYRSAEICYAYLEDVDGPLETTSRWRSCGLPAQLGTREAFASVMSTITGIDSYVLSNSDPEARPWETFSVAQRMAWLASRSTTRIEDMAYCMLGTFNIHMPLLYGEGSRAFLRLQEEIIKVSDDRTIFA</sequence>
<dbReference type="SUPFAM" id="SSF52540">
    <property type="entry name" value="P-loop containing nucleoside triphosphate hydrolases"/>
    <property type="match status" value="1"/>
</dbReference>
<evidence type="ECO:0000256" key="1">
    <source>
        <dbReference type="SAM" id="Coils"/>
    </source>
</evidence>